<keyword evidence="10" id="KW-0408">Iron</keyword>
<dbReference type="GO" id="GO:0016705">
    <property type="term" value="F:oxidoreductase activity, acting on paired donors, with incorporation or reduction of molecular oxygen"/>
    <property type="evidence" value="ECO:0007669"/>
    <property type="project" value="InterPro"/>
</dbReference>
<evidence type="ECO:0000256" key="4">
    <source>
        <dbReference type="ARBA" id="ARBA00010617"/>
    </source>
</evidence>
<dbReference type="PANTHER" id="PTHR24292">
    <property type="entry name" value="CYTOCHROME P450"/>
    <property type="match status" value="1"/>
</dbReference>
<keyword evidence="9" id="KW-0560">Oxidoreductase</keyword>
<feature type="non-terminal residue" evidence="13">
    <location>
        <position position="131"/>
    </location>
</feature>
<proteinExistence type="inferred from homology"/>
<dbReference type="InterPro" id="IPR002401">
    <property type="entry name" value="Cyt_P450_E_grp-I"/>
</dbReference>
<keyword evidence="11" id="KW-0503">Monooxygenase</keyword>
<dbReference type="InterPro" id="IPR001128">
    <property type="entry name" value="Cyt_P450"/>
</dbReference>
<evidence type="ECO:0000256" key="12">
    <source>
        <dbReference type="ARBA" id="ARBA00023136"/>
    </source>
</evidence>
<dbReference type="GO" id="GO:0005506">
    <property type="term" value="F:iron ion binding"/>
    <property type="evidence" value="ECO:0007669"/>
    <property type="project" value="InterPro"/>
</dbReference>
<evidence type="ECO:0008006" key="14">
    <source>
        <dbReference type="Google" id="ProtNLM"/>
    </source>
</evidence>
<comment type="similarity">
    <text evidence="4">Belongs to the cytochrome P450 family.</text>
</comment>
<sequence length="131" mass="15132">DLLQHLMEMRVEDAVATPGDNEIIDVGVFQRDNLLTGNVFIFFFAGVDTSTLSLSHLLLELAVHPEIQDRTREEILTVMNNREELSYELVQEIRYMDQVISENLRKHTPLLYITRKVTKDYRIAGTDVVLN</sequence>
<dbReference type="Pfam" id="PF00067">
    <property type="entry name" value="p450"/>
    <property type="match status" value="1"/>
</dbReference>
<dbReference type="GO" id="GO:0020037">
    <property type="term" value="F:heme binding"/>
    <property type="evidence" value="ECO:0007669"/>
    <property type="project" value="InterPro"/>
</dbReference>
<keyword evidence="7" id="KW-0256">Endoplasmic reticulum</keyword>
<dbReference type="InterPro" id="IPR036396">
    <property type="entry name" value="Cyt_P450_sf"/>
</dbReference>
<dbReference type="PRINTS" id="PR00463">
    <property type="entry name" value="EP450I"/>
</dbReference>
<dbReference type="EMBL" id="GEDC01020045">
    <property type="protein sequence ID" value="JAS17253.1"/>
    <property type="molecule type" value="Transcribed_RNA"/>
</dbReference>
<dbReference type="InterPro" id="IPR050476">
    <property type="entry name" value="Insect_CytP450_Detox"/>
</dbReference>
<comment type="subcellular location">
    <subcellularLocation>
        <location evidence="3">Endoplasmic reticulum membrane</location>
        <topology evidence="3">Peripheral membrane protein</topology>
    </subcellularLocation>
    <subcellularLocation>
        <location evidence="2">Microsome membrane</location>
        <topology evidence="2">Peripheral membrane protein</topology>
    </subcellularLocation>
</comment>
<evidence type="ECO:0000256" key="5">
    <source>
        <dbReference type="ARBA" id="ARBA00022617"/>
    </source>
</evidence>
<protein>
    <recommendedName>
        <fullName evidence="14">Cytochrome P450</fullName>
    </recommendedName>
</protein>
<keyword evidence="6" id="KW-0479">Metal-binding</keyword>
<evidence type="ECO:0000256" key="3">
    <source>
        <dbReference type="ARBA" id="ARBA00004406"/>
    </source>
</evidence>
<evidence type="ECO:0000256" key="1">
    <source>
        <dbReference type="ARBA" id="ARBA00001971"/>
    </source>
</evidence>
<dbReference type="GO" id="GO:0005789">
    <property type="term" value="C:endoplasmic reticulum membrane"/>
    <property type="evidence" value="ECO:0007669"/>
    <property type="project" value="UniProtKB-SubCell"/>
</dbReference>
<feature type="non-terminal residue" evidence="13">
    <location>
        <position position="1"/>
    </location>
</feature>
<dbReference type="GO" id="GO:0004497">
    <property type="term" value="F:monooxygenase activity"/>
    <property type="evidence" value="ECO:0007669"/>
    <property type="project" value="UniProtKB-KW"/>
</dbReference>
<evidence type="ECO:0000256" key="6">
    <source>
        <dbReference type="ARBA" id="ARBA00022723"/>
    </source>
</evidence>
<organism evidence="13">
    <name type="scientific">Clastoptera arizonana</name>
    <name type="common">Arizona spittle bug</name>
    <dbReference type="NCBI Taxonomy" id="38151"/>
    <lineage>
        <taxon>Eukaryota</taxon>
        <taxon>Metazoa</taxon>
        <taxon>Ecdysozoa</taxon>
        <taxon>Arthropoda</taxon>
        <taxon>Hexapoda</taxon>
        <taxon>Insecta</taxon>
        <taxon>Pterygota</taxon>
        <taxon>Neoptera</taxon>
        <taxon>Paraneoptera</taxon>
        <taxon>Hemiptera</taxon>
        <taxon>Auchenorrhyncha</taxon>
        <taxon>Cercopoidea</taxon>
        <taxon>Clastopteridae</taxon>
        <taxon>Clastoptera</taxon>
    </lineage>
</organism>
<evidence type="ECO:0000256" key="10">
    <source>
        <dbReference type="ARBA" id="ARBA00023004"/>
    </source>
</evidence>
<keyword evidence="5" id="KW-0349">Heme</keyword>
<keyword evidence="12" id="KW-0472">Membrane</keyword>
<gene>
    <name evidence="13" type="ORF">g.29542</name>
</gene>
<keyword evidence="8" id="KW-0492">Microsome</keyword>
<dbReference type="SUPFAM" id="SSF48264">
    <property type="entry name" value="Cytochrome P450"/>
    <property type="match status" value="1"/>
</dbReference>
<name>A0A1B6CVK5_9HEMI</name>
<dbReference type="AlphaFoldDB" id="A0A1B6CVK5"/>
<evidence type="ECO:0000256" key="11">
    <source>
        <dbReference type="ARBA" id="ARBA00023033"/>
    </source>
</evidence>
<evidence type="ECO:0000256" key="9">
    <source>
        <dbReference type="ARBA" id="ARBA00023002"/>
    </source>
</evidence>
<reference evidence="13" key="1">
    <citation type="submission" date="2015-12" db="EMBL/GenBank/DDBJ databases">
        <title>De novo transcriptome assembly of four potential Pierce s Disease insect vectors from Arizona vineyards.</title>
        <authorList>
            <person name="Tassone E.E."/>
        </authorList>
    </citation>
    <scope>NUCLEOTIDE SEQUENCE</scope>
</reference>
<dbReference type="PANTHER" id="PTHR24292:SF100">
    <property type="entry name" value="CYTOCHROME P450 6A16, ISOFORM B-RELATED"/>
    <property type="match status" value="1"/>
</dbReference>
<evidence type="ECO:0000256" key="7">
    <source>
        <dbReference type="ARBA" id="ARBA00022824"/>
    </source>
</evidence>
<comment type="cofactor">
    <cofactor evidence="1">
        <name>heme</name>
        <dbReference type="ChEBI" id="CHEBI:30413"/>
    </cofactor>
</comment>
<evidence type="ECO:0000313" key="13">
    <source>
        <dbReference type="EMBL" id="JAS17253.1"/>
    </source>
</evidence>
<evidence type="ECO:0000256" key="2">
    <source>
        <dbReference type="ARBA" id="ARBA00004174"/>
    </source>
</evidence>
<dbReference type="Gene3D" id="1.10.630.10">
    <property type="entry name" value="Cytochrome P450"/>
    <property type="match status" value="1"/>
</dbReference>
<accession>A0A1B6CVK5</accession>
<evidence type="ECO:0000256" key="8">
    <source>
        <dbReference type="ARBA" id="ARBA00022848"/>
    </source>
</evidence>